<dbReference type="Proteomes" id="UP000250774">
    <property type="component" value="Segment"/>
</dbReference>
<protein>
    <submittedName>
        <fullName evidence="1">Uncharacterized protein</fullName>
    </submittedName>
</protein>
<gene>
    <name evidence="1" type="primary">84</name>
    <name evidence="1" type="ORF">PBI_SUZY_84</name>
</gene>
<sequence length="191" mass="21395">MTTYDYGDCNSTREVLAKLFQLAFHCSHPVIPDDMITPAYYRINTLREEGNAELGITLKSVGNQPGNTWRAGSYGADDCEVWCYWDAGVQAWLPYTVDAYAIVRVGDEVSTVLPFSHDPDGSWISIGVKQSTPVVAERRVPPTEEQRNVLLELFLLWMQQEGLVTKGGMKGADYSDDQIVEAFNTRHEVKA</sequence>
<organism evidence="1 2">
    <name type="scientific">Gordonia phage Suzy</name>
    <dbReference type="NCBI Taxonomy" id="2201430"/>
    <lineage>
        <taxon>Viruses</taxon>
        <taxon>Duplodnaviria</taxon>
        <taxon>Heunggongvirae</taxon>
        <taxon>Uroviricota</taxon>
        <taxon>Caudoviricetes</taxon>
        <taxon>Terapinvirus</taxon>
        <taxon>Terapinvirus suzy</taxon>
    </lineage>
</organism>
<evidence type="ECO:0000313" key="2">
    <source>
        <dbReference type="Proteomes" id="UP000250774"/>
    </source>
</evidence>
<dbReference type="RefSeq" id="YP_009803045.1">
    <property type="nucleotide sequence ID" value="NC_047990.1"/>
</dbReference>
<evidence type="ECO:0000313" key="1">
    <source>
        <dbReference type="EMBL" id="AWY06188.1"/>
    </source>
</evidence>
<keyword evidence="2" id="KW-1185">Reference proteome</keyword>
<dbReference type="EMBL" id="MH271313">
    <property type="protein sequence ID" value="AWY06188.1"/>
    <property type="molecule type" value="Genomic_DNA"/>
</dbReference>
<dbReference type="GeneID" id="54993602"/>
<name>A0A2Z4Q9P2_9CAUD</name>
<proteinExistence type="predicted"/>
<reference evidence="2" key="1">
    <citation type="submission" date="2018-04" db="EMBL/GenBank/DDBJ databases">
        <authorList>
            <person name="Harrington T."/>
            <person name="Washburn E."/>
            <person name="Bricker J."/>
            <person name="McKinney A."/>
            <person name="Betsko A.J."/>
            <person name="Garlena R.A."/>
            <person name="Russell D.A."/>
            <person name="Pope W.A."/>
            <person name="Jacobs-Sera D."/>
            <person name="Hatfull G.F."/>
        </authorList>
    </citation>
    <scope>NUCLEOTIDE SEQUENCE [LARGE SCALE GENOMIC DNA]</scope>
</reference>
<dbReference type="KEGG" id="vg:54993602"/>
<accession>A0A2Z4Q9P2</accession>